<feature type="compositionally biased region" description="Low complexity" evidence="1">
    <location>
        <begin position="29"/>
        <end position="52"/>
    </location>
</feature>
<dbReference type="Pfam" id="PF25376">
    <property type="entry name" value="Pre-PUA_NSUN2"/>
    <property type="match status" value="1"/>
</dbReference>
<proteinExistence type="predicted"/>
<feature type="domain" description="RNA cytosine-C(5)-methyltransferase NSUN2-like pre-PUA" evidence="2">
    <location>
        <begin position="109"/>
        <end position="197"/>
    </location>
</feature>
<evidence type="ECO:0000259" key="2">
    <source>
        <dbReference type="Pfam" id="PF25376"/>
    </source>
</evidence>
<dbReference type="InterPro" id="IPR023267">
    <property type="entry name" value="RCMT"/>
</dbReference>
<dbReference type="InterPro" id="IPR057285">
    <property type="entry name" value="Pre-PUA_NSUN2"/>
</dbReference>
<evidence type="ECO:0000256" key="1">
    <source>
        <dbReference type="SAM" id="MobiDB-lite"/>
    </source>
</evidence>
<gene>
    <name evidence="3" type="ORF">CYMTET_14164</name>
</gene>
<feature type="compositionally biased region" description="Basic and acidic residues" evidence="1">
    <location>
        <begin position="1"/>
        <end position="17"/>
    </location>
</feature>
<dbReference type="PANTHER" id="PTHR22808:SF1">
    <property type="entry name" value="RNA CYTOSINE-C(5)-METHYLTRANSFERASE NSUN2-RELATED"/>
    <property type="match status" value="1"/>
</dbReference>
<accession>A0AAE0GGX4</accession>
<organism evidence="3 4">
    <name type="scientific">Cymbomonas tetramitiformis</name>
    <dbReference type="NCBI Taxonomy" id="36881"/>
    <lineage>
        <taxon>Eukaryota</taxon>
        <taxon>Viridiplantae</taxon>
        <taxon>Chlorophyta</taxon>
        <taxon>Pyramimonadophyceae</taxon>
        <taxon>Pyramimonadales</taxon>
        <taxon>Pyramimonadaceae</taxon>
        <taxon>Cymbomonas</taxon>
    </lineage>
</organism>
<reference evidence="3 4" key="1">
    <citation type="journal article" date="2015" name="Genome Biol. Evol.">
        <title>Comparative Genomics of a Bacterivorous Green Alga Reveals Evolutionary Causalities and Consequences of Phago-Mixotrophic Mode of Nutrition.</title>
        <authorList>
            <person name="Burns J.A."/>
            <person name="Paasch A."/>
            <person name="Narechania A."/>
            <person name="Kim E."/>
        </authorList>
    </citation>
    <scope>NUCLEOTIDE SEQUENCE [LARGE SCALE GENOMIC DNA]</scope>
    <source>
        <strain evidence="3 4">PLY_AMNH</strain>
    </source>
</reference>
<dbReference type="EMBL" id="LGRX02005832">
    <property type="protein sequence ID" value="KAK3277856.1"/>
    <property type="molecule type" value="Genomic_DNA"/>
</dbReference>
<feature type="region of interest" description="Disordered" evidence="1">
    <location>
        <begin position="1"/>
        <end position="104"/>
    </location>
</feature>
<dbReference type="AlphaFoldDB" id="A0AAE0GGX4"/>
<dbReference type="GO" id="GO:0001510">
    <property type="term" value="P:RNA methylation"/>
    <property type="evidence" value="ECO:0007669"/>
    <property type="project" value="InterPro"/>
</dbReference>
<evidence type="ECO:0000313" key="3">
    <source>
        <dbReference type="EMBL" id="KAK3277856.1"/>
    </source>
</evidence>
<comment type="caution">
    <text evidence="3">The sequence shown here is derived from an EMBL/GenBank/DDBJ whole genome shotgun (WGS) entry which is preliminary data.</text>
</comment>
<name>A0AAE0GGX4_9CHLO</name>
<evidence type="ECO:0000313" key="4">
    <source>
        <dbReference type="Proteomes" id="UP001190700"/>
    </source>
</evidence>
<dbReference type="Proteomes" id="UP001190700">
    <property type="component" value="Unassembled WGS sequence"/>
</dbReference>
<dbReference type="PANTHER" id="PTHR22808">
    <property type="entry name" value="NCL1 YEAST -RELATED NOL1/NOP2/FMU SUN DOMAIN-CONTAINING"/>
    <property type="match status" value="1"/>
</dbReference>
<protein>
    <recommendedName>
        <fullName evidence="2">RNA cytosine-C(5)-methyltransferase NSUN2-like pre-PUA domain-containing protein</fullName>
    </recommendedName>
</protein>
<sequence>MSGEERASTPRSQRRDLIAPAEAQDDVAEAVAVEEAAPEEQGAAAPDQPEAPSGRPGPRVDRPFYRPLPDVSAYETEEPPQGMAAETCDESPLPATGASDAGQEPGKASLWEGICAFYGIAEEALPRELLYTRSAYVQTITLVPPAMQRALMVKDQTHRLKALHTGLTVFHRVHALKSPCPFRPSYEGLHLIAPYVTKRLVHVPAVDFCKLCEGGYTDTAQLTEEAALVFRAMDPGGCIVELEHGTGTRKSGPEQRRYQLVAIRGRDKGEANAWVALNTMVGKDELRALKEALQGIGAWVDDHQ</sequence>
<keyword evidence="4" id="KW-1185">Reference proteome</keyword>
<dbReference type="GO" id="GO:0008173">
    <property type="term" value="F:RNA methyltransferase activity"/>
    <property type="evidence" value="ECO:0007669"/>
    <property type="project" value="InterPro"/>
</dbReference>